<feature type="signal peptide" evidence="4">
    <location>
        <begin position="1"/>
        <end position="19"/>
    </location>
</feature>
<dbReference type="InterPro" id="IPR029000">
    <property type="entry name" value="Cyclophilin-like_dom_sf"/>
</dbReference>
<dbReference type="RefSeq" id="WP_013344402.1">
    <property type="nucleotide sequence ID" value="NC_014541.1"/>
</dbReference>
<proteinExistence type="inferred from homology"/>
<protein>
    <recommendedName>
        <fullName evidence="4">Peptidyl-prolyl cis-trans isomerase</fullName>
        <shortName evidence="4">PPIase</shortName>
        <ecNumber evidence="4">5.2.1.8</ecNumber>
    </recommendedName>
</protein>
<feature type="domain" description="PPIase cyclophilin-type" evidence="5">
    <location>
        <begin position="31"/>
        <end position="194"/>
    </location>
</feature>
<dbReference type="GO" id="GO:0003755">
    <property type="term" value="F:peptidyl-prolyl cis-trans isomerase activity"/>
    <property type="evidence" value="ECO:0007669"/>
    <property type="project" value="UniProtKB-UniRule"/>
</dbReference>
<organism evidence="6 7">
    <name type="scientific">Ferrimonas balearica (strain DSM 9799 / CCM 4581 / KCTC 23876 / PAT)</name>
    <dbReference type="NCBI Taxonomy" id="550540"/>
    <lineage>
        <taxon>Bacteria</taxon>
        <taxon>Pseudomonadati</taxon>
        <taxon>Pseudomonadota</taxon>
        <taxon>Gammaproteobacteria</taxon>
        <taxon>Alteromonadales</taxon>
        <taxon>Ferrimonadaceae</taxon>
        <taxon>Ferrimonas</taxon>
    </lineage>
</organism>
<dbReference type="KEGG" id="fbl:Fbal_0887"/>
<evidence type="ECO:0000256" key="1">
    <source>
        <dbReference type="ARBA" id="ARBA00007365"/>
    </source>
</evidence>
<feature type="chain" id="PRO_5006523840" description="Peptidyl-prolyl cis-trans isomerase" evidence="4">
    <location>
        <begin position="20"/>
        <end position="197"/>
    </location>
</feature>
<dbReference type="HOGENOM" id="CLU_012062_16_9_6"/>
<keyword evidence="4" id="KW-0732">Signal</keyword>
<keyword evidence="7" id="KW-1185">Reference proteome</keyword>
<gene>
    <name evidence="6" type="ordered locus">Fbal_0887</name>
</gene>
<dbReference type="PANTHER" id="PTHR43246">
    <property type="entry name" value="PEPTIDYL-PROLYL CIS-TRANS ISOMERASE CYP38, CHLOROPLASTIC"/>
    <property type="match status" value="1"/>
</dbReference>
<dbReference type="EC" id="5.2.1.8" evidence="4"/>
<dbReference type="PRINTS" id="PR00153">
    <property type="entry name" value="CSAPPISMRASE"/>
</dbReference>
<evidence type="ECO:0000259" key="5">
    <source>
        <dbReference type="PROSITE" id="PS50072"/>
    </source>
</evidence>
<dbReference type="STRING" id="550540.Fbal_0887"/>
<comment type="function">
    <text evidence="4">PPIases accelerate the folding of proteins. It catalyzes the cis-trans isomerization of proline imidic peptide bonds in oligopeptides.</text>
</comment>
<comment type="catalytic activity">
    <reaction evidence="4">
        <text>[protein]-peptidylproline (omega=180) = [protein]-peptidylproline (omega=0)</text>
        <dbReference type="Rhea" id="RHEA:16237"/>
        <dbReference type="Rhea" id="RHEA-COMP:10747"/>
        <dbReference type="Rhea" id="RHEA-COMP:10748"/>
        <dbReference type="ChEBI" id="CHEBI:83833"/>
        <dbReference type="ChEBI" id="CHEBI:83834"/>
        <dbReference type="EC" id="5.2.1.8"/>
    </reaction>
</comment>
<keyword evidence="2 4" id="KW-0697">Rotamase</keyword>
<dbReference type="Gene3D" id="2.40.100.10">
    <property type="entry name" value="Cyclophilin-like"/>
    <property type="match status" value="1"/>
</dbReference>
<dbReference type="OrthoDB" id="9807797at2"/>
<dbReference type="PROSITE" id="PS00170">
    <property type="entry name" value="CSA_PPIASE_1"/>
    <property type="match status" value="1"/>
</dbReference>
<comment type="similarity">
    <text evidence="1 4">Belongs to the cyclophilin-type PPIase family.</text>
</comment>
<reference evidence="6 7" key="1">
    <citation type="journal article" date="2010" name="Stand. Genomic Sci.">
        <title>Complete genome sequence of Ferrimonas balearica type strain (PAT).</title>
        <authorList>
            <person name="Nolan M."/>
            <person name="Sikorski J."/>
            <person name="Davenport K."/>
            <person name="Lucas S."/>
            <person name="Glavina Del Rio T."/>
            <person name="Tice H."/>
            <person name="Cheng J."/>
            <person name="Goodwin L."/>
            <person name="Pitluck S."/>
            <person name="Liolios K."/>
            <person name="Ivanova N."/>
            <person name="Mavromatis K."/>
            <person name="Ovchinnikova G."/>
            <person name="Pati A."/>
            <person name="Chen A."/>
            <person name="Palaniappan K."/>
            <person name="Land M."/>
            <person name="Hauser L."/>
            <person name="Chang Y."/>
            <person name="Jeffries C."/>
            <person name="Tapia R."/>
            <person name="Brettin T."/>
            <person name="Detter J."/>
            <person name="Han C."/>
            <person name="Yasawong M."/>
            <person name="Rohde M."/>
            <person name="Tindall B."/>
            <person name="Goker M."/>
            <person name="Woyke T."/>
            <person name="Bristow J."/>
            <person name="Eisen J."/>
            <person name="Markowitz V."/>
            <person name="Hugenholtz P."/>
            <person name="Kyrpides N."/>
            <person name="Klenk H."/>
            <person name="Lapidus A."/>
        </authorList>
    </citation>
    <scope>NUCLEOTIDE SEQUENCE [LARGE SCALE GENOMIC DNA]</scope>
    <source>
        <strain evidence="7">DSM 9799 / CCM 4581 / KCTC 23876 / PAT</strain>
    </source>
</reference>
<accession>E1STG3</accession>
<dbReference type="InterPro" id="IPR002130">
    <property type="entry name" value="Cyclophilin-type_PPIase_dom"/>
</dbReference>
<evidence type="ECO:0000313" key="7">
    <source>
        <dbReference type="Proteomes" id="UP000006683"/>
    </source>
</evidence>
<dbReference type="InterPro" id="IPR020892">
    <property type="entry name" value="Cyclophilin-type_PPIase_CS"/>
</dbReference>
<keyword evidence="3 4" id="KW-0413">Isomerase</keyword>
<evidence type="ECO:0000256" key="3">
    <source>
        <dbReference type="ARBA" id="ARBA00023235"/>
    </source>
</evidence>
<evidence type="ECO:0000256" key="2">
    <source>
        <dbReference type="ARBA" id="ARBA00023110"/>
    </source>
</evidence>
<name>E1STG3_FERBD</name>
<dbReference type="Proteomes" id="UP000006683">
    <property type="component" value="Chromosome"/>
</dbReference>
<evidence type="ECO:0000256" key="4">
    <source>
        <dbReference type="RuleBase" id="RU363019"/>
    </source>
</evidence>
<dbReference type="EMBL" id="CP002209">
    <property type="protein sequence ID" value="ADN75096.1"/>
    <property type="molecule type" value="Genomic_DNA"/>
</dbReference>
<sequence>MTRALTLAFGLLFASLVQATDNDPRIQPGNLFPKVQMETSLGTLVVELDRSRAELTVDNFLLYVVDGAYNNSVFHRVIGDFVVQGGGYDRDYQPIPERDPVVNESGNGLSNSYGTIAMARTNEPHSATNQFYFNVADNERLDPSSRRWGYAVFGEVVEGSEVLESMAAVETGPHDDVPGDTIPVTPMVLIKATLLPE</sequence>
<dbReference type="GO" id="GO:0006457">
    <property type="term" value="P:protein folding"/>
    <property type="evidence" value="ECO:0007669"/>
    <property type="project" value="InterPro"/>
</dbReference>
<dbReference type="PROSITE" id="PS50072">
    <property type="entry name" value="CSA_PPIASE_2"/>
    <property type="match status" value="1"/>
</dbReference>
<dbReference type="Pfam" id="PF00160">
    <property type="entry name" value="Pro_isomerase"/>
    <property type="match status" value="1"/>
</dbReference>
<dbReference type="GeneID" id="67181135"/>
<dbReference type="eggNOG" id="COG0652">
    <property type="taxonomic scope" value="Bacteria"/>
</dbReference>
<dbReference type="SUPFAM" id="SSF50891">
    <property type="entry name" value="Cyclophilin-like"/>
    <property type="match status" value="1"/>
</dbReference>
<evidence type="ECO:0000313" key="6">
    <source>
        <dbReference type="EMBL" id="ADN75096.1"/>
    </source>
</evidence>
<dbReference type="InterPro" id="IPR044665">
    <property type="entry name" value="E_coli_cyclophilin_A-like"/>
</dbReference>
<dbReference type="AlphaFoldDB" id="E1STG3"/>